<dbReference type="STRING" id="246404.A0A507F7B1"/>
<dbReference type="PANTHER" id="PTHR12341">
    <property type="entry name" value="5'-&gt;3' EXORIBONUCLEASE"/>
    <property type="match status" value="1"/>
</dbReference>
<feature type="domain" description="Xrn1 N-terminal" evidence="3">
    <location>
        <begin position="1"/>
        <end position="221"/>
    </location>
</feature>
<evidence type="ECO:0000313" key="4">
    <source>
        <dbReference type="EMBL" id="TPX71276.1"/>
    </source>
</evidence>
<gene>
    <name evidence="4" type="ORF">CcCBS67573_g06270</name>
</gene>
<dbReference type="GO" id="GO:0000956">
    <property type="term" value="P:nuclear-transcribed mRNA catabolic process"/>
    <property type="evidence" value="ECO:0007669"/>
    <property type="project" value="TreeGrafter"/>
</dbReference>
<keyword evidence="5" id="KW-1185">Reference proteome</keyword>
<dbReference type="EMBL" id="QEAP01000259">
    <property type="protein sequence ID" value="TPX71276.1"/>
    <property type="molecule type" value="Genomic_DNA"/>
</dbReference>
<dbReference type="GO" id="GO:0005634">
    <property type="term" value="C:nucleus"/>
    <property type="evidence" value="ECO:0007669"/>
    <property type="project" value="TreeGrafter"/>
</dbReference>
<feature type="region of interest" description="Disordered" evidence="2">
    <location>
        <begin position="386"/>
        <end position="427"/>
    </location>
</feature>
<protein>
    <recommendedName>
        <fullName evidence="3">Xrn1 N-terminal domain-containing protein</fullName>
    </recommendedName>
</protein>
<dbReference type="InterPro" id="IPR027073">
    <property type="entry name" value="5_3_exoribonuclease"/>
</dbReference>
<comment type="similarity">
    <text evidence="1">Belongs to the 5'-3' exonuclease family.</text>
</comment>
<reference evidence="4 5" key="1">
    <citation type="journal article" date="2019" name="Sci. Rep.">
        <title>Comparative genomics of chytrid fungi reveal insights into the obligate biotrophic and pathogenic lifestyle of Synchytrium endobioticum.</title>
        <authorList>
            <person name="van de Vossenberg B.T.L.H."/>
            <person name="Warris S."/>
            <person name="Nguyen H.D.T."/>
            <person name="van Gent-Pelzer M.P.E."/>
            <person name="Joly D.L."/>
            <person name="van de Geest H.C."/>
            <person name="Bonants P.J.M."/>
            <person name="Smith D.S."/>
            <person name="Levesque C.A."/>
            <person name="van der Lee T.A.J."/>
        </authorList>
    </citation>
    <scope>NUCLEOTIDE SEQUENCE [LARGE SCALE GENOMIC DNA]</scope>
    <source>
        <strain evidence="4 5">CBS 675.73</strain>
    </source>
</reference>
<dbReference type="AlphaFoldDB" id="A0A507F7B1"/>
<dbReference type="GO" id="GO:0004534">
    <property type="term" value="F:5'-3' RNA exonuclease activity"/>
    <property type="evidence" value="ECO:0007669"/>
    <property type="project" value="TreeGrafter"/>
</dbReference>
<dbReference type="GO" id="GO:0003723">
    <property type="term" value="F:RNA binding"/>
    <property type="evidence" value="ECO:0007669"/>
    <property type="project" value="TreeGrafter"/>
</dbReference>
<dbReference type="PANTHER" id="PTHR12341:SF7">
    <property type="entry name" value="5'-3' EXORIBONUCLEASE 1"/>
    <property type="match status" value="1"/>
</dbReference>
<sequence length="526" mass="57198">MGVKSLWTIMRSMFPQTVGDDVSTVQAAANHFATASQEPASNSSNVHILVDVNGMLHRAAHRVEDNATGSKKVLDTLAVLLDFFVKEPTTAKQKPFRVVSMFVAVDGPPPFSKLTMQRARRMAESKRRSATNASRFNPANFTPGAMFMLTLDAALIHHACCAVTRTSCIKEYVYSGSRVPGEGETKIVKQLHSLASDPRHQHDIFITVTGDSDAIIHLLLTGPETRAGILNQDQKLAFSTPKMTRHLEPLFPNLGSKTAAAAGLYRVQQDLALLFILSSGNDLLPSLEETSFNALWIAYQDVINSTAQKDNDSILFLLDVAAAKLNFETFARVLEKAQQLVLNEIVNEKGVVSEVYLNSLAGVGVHSSHVYVSAAASKSANLAPVTASSEMQKNEESQNSEIEDADVEDSERKSDISSDEGGNSNAQNETASQYMDALMWTLLGNTRGQIRDYRHMYMHHHGPTVSVLKAWLSAQMTGGREGVFWDGPNATNVVANALVPGLCAVSVEFLSLKGVQTFAAAHSNHE</sequence>
<evidence type="ECO:0000256" key="2">
    <source>
        <dbReference type="SAM" id="MobiDB-lite"/>
    </source>
</evidence>
<dbReference type="OrthoDB" id="372487at2759"/>
<dbReference type="GO" id="GO:0016075">
    <property type="term" value="P:rRNA catabolic process"/>
    <property type="evidence" value="ECO:0007669"/>
    <property type="project" value="TreeGrafter"/>
</dbReference>
<dbReference type="InterPro" id="IPR004859">
    <property type="entry name" value="Xrn1_N"/>
</dbReference>
<name>A0A507F7B1_9FUNG</name>
<dbReference type="Pfam" id="PF03159">
    <property type="entry name" value="XRN_N"/>
    <property type="match status" value="1"/>
</dbReference>
<dbReference type="Proteomes" id="UP000320333">
    <property type="component" value="Unassembled WGS sequence"/>
</dbReference>
<evidence type="ECO:0000259" key="3">
    <source>
        <dbReference type="Pfam" id="PF03159"/>
    </source>
</evidence>
<evidence type="ECO:0000313" key="5">
    <source>
        <dbReference type="Proteomes" id="UP000320333"/>
    </source>
</evidence>
<accession>A0A507F7B1</accession>
<proteinExistence type="inferred from homology"/>
<organism evidence="4 5">
    <name type="scientific">Chytriomyces confervae</name>
    <dbReference type="NCBI Taxonomy" id="246404"/>
    <lineage>
        <taxon>Eukaryota</taxon>
        <taxon>Fungi</taxon>
        <taxon>Fungi incertae sedis</taxon>
        <taxon>Chytridiomycota</taxon>
        <taxon>Chytridiomycota incertae sedis</taxon>
        <taxon>Chytridiomycetes</taxon>
        <taxon>Chytridiales</taxon>
        <taxon>Chytriomycetaceae</taxon>
        <taxon>Chytriomyces</taxon>
    </lineage>
</organism>
<evidence type="ECO:0000256" key="1">
    <source>
        <dbReference type="ARBA" id="ARBA00038299"/>
    </source>
</evidence>
<dbReference type="Gene3D" id="3.40.50.12390">
    <property type="match status" value="1"/>
</dbReference>
<comment type="caution">
    <text evidence="4">The sequence shown here is derived from an EMBL/GenBank/DDBJ whole genome shotgun (WGS) entry which is preliminary data.</text>
</comment>